<evidence type="ECO:0000313" key="1">
    <source>
        <dbReference type="EMBL" id="VDO21152.1"/>
    </source>
</evidence>
<dbReference type="AlphaFoldDB" id="A0A0N4W1M4"/>
<evidence type="ECO:0000313" key="2">
    <source>
        <dbReference type="Proteomes" id="UP000268014"/>
    </source>
</evidence>
<protein>
    <submittedName>
        <fullName evidence="3">Transposase</fullName>
    </submittedName>
</protein>
<accession>A0A0N4W1M4</accession>
<dbReference type="Proteomes" id="UP000268014">
    <property type="component" value="Unassembled WGS sequence"/>
</dbReference>
<dbReference type="EMBL" id="UZAF01016126">
    <property type="protein sequence ID" value="VDO21152.1"/>
    <property type="molecule type" value="Genomic_DNA"/>
</dbReference>
<evidence type="ECO:0000313" key="3">
    <source>
        <dbReference type="WBParaSite" id="HPLM_0000355401-mRNA-1"/>
    </source>
</evidence>
<reference evidence="3" key="1">
    <citation type="submission" date="2017-02" db="UniProtKB">
        <authorList>
            <consortium name="WormBaseParasite"/>
        </authorList>
    </citation>
    <scope>IDENTIFICATION</scope>
</reference>
<sequence length="75" mass="8831">MQPTPRKQFLRVKRGPTLDMVELVDAFSTRSDHGLVRAEVRLRTKLRRRDHFRPPPIQLRQYSTRALKVVAAQHT</sequence>
<keyword evidence="2" id="KW-1185">Reference proteome</keyword>
<reference evidence="1 2" key="2">
    <citation type="submission" date="2018-11" db="EMBL/GenBank/DDBJ databases">
        <authorList>
            <consortium name="Pathogen Informatics"/>
        </authorList>
    </citation>
    <scope>NUCLEOTIDE SEQUENCE [LARGE SCALE GENOMIC DNA]</scope>
    <source>
        <strain evidence="1 2">MHpl1</strain>
    </source>
</reference>
<gene>
    <name evidence="1" type="ORF">HPLM_LOCUS3546</name>
</gene>
<name>A0A0N4W1M4_HAEPC</name>
<proteinExistence type="predicted"/>
<dbReference type="WBParaSite" id="HPLM_0000355401-mRNA-1">
    <property type="protein sequence ID" value="HPLM_0000355401-mRNA-1"/>
    <property type="gene ID" value="HPLM_0000355401"/>
</dbReference>
<organism evidence="3">
    <name type="scientific">Haemonchus placei</name>
    <name type="common">Barber's pole worm</name>
    <dbReference type="NCBI Taxonomy" id="6290"/>
    <lineage>
        <taxon>Eukaryota</taxon>
        <taxon>Metazoa</taxon>
        <taxon>Ecdysozoa</taxon>
        <taxon>Nematoda</taxon>
        <taxon>Chromadorea</taxon>
        <taxon>Rhabditida</taxon>
        <taxon>Rhabditina</taxon>
        <taxon>Rhabditomorpha</taxon>
        <taxon>Strongyloidea</taxon>
        <taxon>Trichostrongylidae</taxon>
        <taxon>Haemonchus</taxon>
    </lineage>
</organism>